<dbReference type="Proteomes" id="UP000195569">
    <property type="component" value="Unassembled WGS sequence"/>
</dbReference>
<accession>A0A1N7RN48</accession>
<comment type="caution">
    <text evidence="1">The sequence shown here is derived from an EMBL/GenBank/DDBJ whole genome shotgun (WGS) entry which is preliminary data.</text>
</comment>
<keyword evidence="2" id="KW-1185">Reference proteome</keyword>
<evidence type="ECO:0000313" key="1">
    <source>
        <dbReference type="EMBL" id="SIT36526.1"/>
    </source>
</evidence>
<gene>
    <name evidence="1" type="ORF">BN2476_90120</name>
</gene>
<protein>
    <submittedName>
        <fullName evidence="1">Uncharacterized protein</fullName>
    </submittedName>
</protein>
<name>A0A1N7RN48_9BURK</name>
<sequence>MLPPLGPEPSASTNSATWARLKLDRYFSEKNLRVNRYFEKRFIFSPVVRASNDSMRRGEQPTCNFHSALCCGS</sequence>
<organism evidence="1 2">
    <name type="scientific">Paraburkholderia piptadeniae</name>
    <dbReference type="NCBI Taxonomy" id="1701573"/>
    <lineage>
        <taxon>Bacteria</taxon>
        <taxon>Pseudomonadati</taxon>
        <taxon>Pseudomonadota</taxon>
        <taxon>Betaproteobacteria</taxon>
        <taxon>Burkholderiales</taxon>
        <taxon>Burkholderiaceae</taxon>
        <taxon>Paraburkholderia</taxon>
    </lineage>
</organism>
<evidence type="ECO:0000313" key="2">
    <source>
        <dbReference type="Proteomes" id="UP000195569"/>
    </source>
</evidence>
<reference evidence="1" key="1">
    <citation type="submission" date="2016-12" db="EMBL/GenBank/DDBJ databases">
        <authorList>
            <person name="Moulin L."/>
        </authorList>
    </citation>
    <scope>NUCLEOTIDE SEQUENCE [LARGE SCALE GENOMIC DNA]</scope>
    <source>
        <strain evidence="1">STM 7183</strain>
    </source>
</reference>
<dbReference type="AlphaFoldDB" id="A0A1N7RN48"/>
<dbReference type="EMBL" id="CYGY02000009">
    <property type="protein sequence ID" value="SIT36526.1"/>
    <property type="molecule type" value="Genomic_DNA"/>
</dbReference>
<proteinExistence type="predicted"/>